<dbReference type="RefSeq" id="WP_105052871.1">
    <property type="nucleotide sequence ID" value="NZ_BMYG01000001.1"/>
</dbReference>
<comment type="caution">
    <text evidence="4">The sequence shown here is derived from an EMBL/GenBank/DDBJ whole genome shotgun (WGS) entry which is preliminary data.</text>
</comment>
<keyword evidence="2" id="KW-0378">Hydrolase</keyword>
<dbReference type="Gene3D" id="3.40.50.1820">
    <property type="entry name" value="alpha/beta hydrolase"/>
    <property type="match status" value="1"/>
</dbReference>
<dbReference type="EMBL" id="MSCH01000003">
    <property type="protein sequence ID" value="PQJ54356.1"/>
    <property type="molecule type" value="Genomic_DNA"/>
</dbReference>
<keyword evidence="5" id="KW-1185">Reference proteome</keyword>
<comment type="similarity">
    <text evidence="1">Belongs to the esterase D family.</text>
</comment>
<dbReference type="Proteomes" id="UP000239007">
    <property type="component" value="Unassembled WGS sequence"/>
</dbReference>
<dbReference type="PANTHER" id="PTHR40841:SF2">
    <property type="entry name" value="SIDEROPHORE-DEGRADING ESTERASE (EUROFUNG)"/>
    <property type="match status" value="1"/>
</dbReference>
<dbReference type="Pfam" id="PF00756">
    <property type="entry name" value="Esterase"/>
    <property type="match status" value="1"/>
</dbReference>
<organism evidence="4 5">
    <name type="scientific">Psychrosphaera saromensis</name>
    <dbReference type="NCBI Taxonomy" id="716813"/>
    <lineage>
        <taxon>Bacteria</taxon>
        <taxon>Pseudomonadati</taxon>
        <taxon>Pseudomonadota</taxon>
        <taxon>Gammaproteobacteria</taxon>
        <taxon>Alteromonadales</taxon>
        <taxon>Pseudoalteromonadaceae</taxon>
        <taxon>Psychrosphaera</taxon>
    </lineage>
</organism>
<evidence type="ECO:0000313" key="5">
    <source>
        <dbReference type="Proteomes" id="UP000239007"/>
    </source>
</evidence>
<gene>
    <name evidence="4" type="ORF">BTO11_12275</name>
</gene>
<keyword evidence="3" id="KW-0732">Signal</keyword>
<dbReference type="SUPFAM" id="SSF48452">
    <property type="entry name" value="TPR-like"/>
    <property type="match status" value="1"/>
</dbReference>
<accession>A0A2S7UWJ6</accession>
<dbReference type="OrthoDB" id="9784036at2"/>
<dbReference type="AlphaFoldDB" id="A0A2S7UWJ6"/>
<feature type="chain" id="PRO_5015572661" evidence="3">
    <location>
        <begin position="23"/>
        <end position="399"/>
    </location>
</feature>
<dbReference type="InterPro" id="IPR029058">
    <property type="entry name" value="AB_hydrolase_fold"/>
</dbReference>
<dbReference type="SUPFAM" id="SSF53474">
    <property type="entry name" value="alpha/beta-Hydrolases"/>
    <property type="match status" value="1"/>
</dbReference>
<sequence>MIKRFMHAVFVFSLLAVNSAIADVRLPIHDKFQSQILSEKRSIVIQLPSSYNKDSKRKYPVMYLLDGPSNLSHTSGTLDFLSLSGEVPELIIVAIANTNRTRDLTPPLKNNKETEGGGANKFLDFLEKELIPYIDGLYRTEDYKIITGHALAGLFAIHSLHTRPHLFQAHFAFSPSLSWDEKSTVTDAINFFAKTPTLKNFLYMNIGDQKGQVRTAFDELSEALYNKKPNEFIFKREYFEKETHMTTPVIGQFYAYRELFANWAFPTANMGLGIKAAEEHYIKLSEYFGFHIPMSENTLNAMGYYHLVQKKDPKAAIKIFARNVMEFPKSANTYDSLAEAYEADGQIEEAIKQMDLAVGIVKKDISLFRVISEHRERLLRKQKSSVENNIEDKVIPTEQ</sequence>
<evidence type="ECO:0000256" key="1">
    <source>
        <dbReference type="ARBA" id="ARBA00005622"/>
    </source>
</evidence>
<evidence type="ECO:0000313" key="4">
    <source>
        <dbReference type="EMBL" id="PQJ54356.1"/>
    </source>
</evidence>
<reference evidence="4 5" key="1">
    <citation type="submission" date="2016-12" db="EMBL/GenBank/DDBJ databases">
        <title>Diversity of luminous bacteria.</title>
        <authorList>
            <person name="Yoshizawa S."/>
            <person name="Kogure K."/>
        </authorList>
    </citation>
    <scope>NUCLEOTIDE SEQUENCE [LARGE SCALE GENOMIC DNA]</scope>
    <source>
        <strain evidence="4 5">SA4-48</strain>
    </source>
</reference>
<dbReference type="InterPro" id="IPR000801">
    <property type="entry name" value="Esterase-like"/>
</dbReference>
<evidence type="ECO:0000256" key="3">
    <source>
        <dbReference type="SAM" id="SignalP"/>
    </source>
</evidence>
<dbReference type="PANTHER" id="PTHR40841">
    <property type="entry name" value="SIDEROPHORE TRIACETYLFUSARININE C ESTERASE"/>
    <property type="match status" value="1"/>
</dbReference>
<protein>
    <submittedName>
        <fullName evidence="4">Uncharacterized protein</fullName>
    </submittedName>
</protein>
<proteinExistence type="inferred from homology"/>
<dbReference type="GO" id="GO:0016788">
    <property type="term" value="F:hydrolase activity, acting on ester bonds"/>
    <property type="evidence" value="ECO:0007669"/>
    <property type="project" value="TreeGrafter"/>
</dbReference>
<evidence type="ECO:0000256" key="2">
    <source>
        <dbReference type="ARBA" id="ARBA00022801"/>
    </source>
</evidence>
<dbReference type="InterPro" id="IPR052558">
    <property type="entry name" value="Siderophore_Hydrolase_D"/>
</dbReference>
<name>A0A2S7UWJ6_9GAMM</name>
<feature type="signal peptide" evidence="3">
    <location>
        <begin position="1"/>
        <end position="22"/>
    </location>
</feature>
<dbReference type="InterPro" id="IPR011990">
    <property type="entry name" value="TPR-like_helical_dom_sf"/>
</dbReference>